<dbReference type="OrthoDB" id="9812260at2"/>
<dbReference type="Gene3D" id="3.30.70.270">
    <property type="match status" value="1"/>
</dbReference>
<dbReference type="InterPro" id="IPR050469">
    <property type="entry name" value="Diguanylate_Cyclase"/>
</dbReference>
<dbReference type="GO" id="GO:1902201">
    <property type="term" value="P:negative regulation of bacterial-type flagellum-dependent cell motility"/>
    <property type="evidence" value="ECO:0007669"/>
    <property type="project" value="TreeGrafter"/>
</dbReference>
<dbReference type="InterPro" id="IPR000160">
    <property type="entry name" value="GGDEF_dom"/>
</dbReference>
<protein>
    <recommendedName>
        <fullName evidence="1">diguanylate cyclase</fullName>
        <ecNumber evidence="1">2.7.7.65</ecNumber>
    </recommendedName>
</protein>
<keyword evidence="3" id="KW-0472">Membrane</keyword>
<dbReference type="InterPro" id="IPR029787">
    <property type="entry name" value="Nucleotide_cyclase"/>
</dbReference>
<evidence type="ECO:0000313" key="6">
    <source>
        <dbReference type="Proteomes" id="UP000194474"/>
    </source>
</evidence>
<keyword evidence="3" id="KW-0812">Transmembrane</keyword>
<dbReference type="PROSITE" id="PS50887">
    <property type="entry name" value="GGDEF"/>
    <property type="match status" value="1"/>
</dbReference>
<keyword evidence="6" id="KW-1185">Reference proteome</keyword>
<dbReference type="Pfam" id="PF00990">
    <property type="entry name" value="GGDEF"/>
    <property type="match status" value="1"/>
</dbReference>
<dbReference type="InterPro" id="IPR043128">
    <property type="entry name" value="Rev_trsase/Diguanyl_cyclase"/>
</dbReference>
<feature type="domain" description="GGDEF" evidence="4">
    <location>
        <begin position="154"/>
        <end position="287"/>
    </location>
</feature>
<gene>
    <name evidence="5" type="ORF">SAMN06295905_2410</name>
</gene>
<evidence type="ECO:0000256" key="2">
    <source>
        <dbReference type="ARBA" id="ARBA00034247"/>
    </source>
</evidence>
<dbReference type="NCBIfam" id="TIGR00254">
    <property type="entry name" value="GGDEF"/>
    <property type="match status" value="1"/>
</dbReference>
<dbReference type="SUPFAM" id="SSF55073">
    <property type="entry name" value="Nucleotide cyclase"/>
    <property type="match status" value="1"/>
</dbReference>
<comment type="catalytic activity">
    <reaction evidence="2">
        <text>2 GTP = 3',3'-c-di-GMP + 2 diphosphate</text>
        <dbReference type="Rhea" id="RHEA:24898"/>
        <dbReference type="ChEBI" id="CHEBI:33019"/>
        <dbReference type="ChEBI" id="CHEBI:37565"/>
        <dbReference type="ChEBI" id="CHEBI:58805"/>
        <dbReference type="EC" id="2.7.7.65"/>
    </reaction>
</comment>
<dbReference type="CDD" id="cd01949">
    <property type="entry name" value="GGDEF"/>
    <property type="match status" value="1"/>
</dbReference>
<dbReference type="FunFam" id="3.30.70.270:FF:000001">
    <property type="entry name" value="Diguanylate cyclase domain protein"/>
    <property type="match status" value="1"/>
</dbReference>
<dbReference type="AlphaFoldDB" id="A0A1Y6FLK2"/>
<dbReference type="SMART" id="SM00267">
    <property type="entry name" value="GGDEF"/>
    <property type="match status" value="1"/>
</dbReference>
<dbReference type="EC" id="2.7.7.65" evidence="1"/>
<proteinExistence type="predicted"/>
<evidence type="ECO:0000256" key="3">
    <source>
        <dbReference type="SAM" id="Phobius"/>
    </source>
</evidence>
<dbReference type="GO" id="GO:0043709">
    <property type="term" value="P:cell adhesion involved in single-species biofilm formation"/>
    <property type="evidence" value="ECO:0007669"/>
    <property type="project" value="TreeGrafter"/>
</dbReference>
<organism evidence="5 6">
    <name type="scientific">Devosia lucknowensis</name>
    <dbReference type="NCBI Taxonomy" id="1096929"/>
    <lineage>
        <taxon>Bacteria</taxon>
        <taxon>Pseudomonadati</taxon>
        <taxon>Pseudomonadota</taxon>
        <taxon>Alphaproteobacteria</taxon>
        <taxon>Hyphomicrobiales</taxon>
        <taxon>Devosiaceae</taxon>
        <taxon>Devosia</taxon>
    </lineage>
</organism>
<evidence type="ECO:0000313" key="5">
    <source>
        <dbReference type="EMBL" id="SMQ75735.1"/>
    </source>
</evidence>
<reference evidence="6" key="1">
    <citation type="submission" date="2017-04" db="EMBL/GenBank/DDBJ databases">
        <authorList>
            <person name="Varghese N."/>
            <person name="Submissions S."/>
        </authorList>
    </citation>
    <scope>NUCLEOTIDE SEQUENCE [LARGE SCALE GENOMIC DNA]</scope>
</reference>
<dbReference type="PANTHER" id="PTHR45138">
    <property type="entry name" value="REGULATORY COMPONENTS OF SENSORY TRANSDUCTION SYSTEM"/>
    <property type="match status" value="1"/>
</dbReference>
<evidence type="ECO:0000259" key="4">
    <source>
        <dbReference type="PROSITE" id="PS50887"/>
    </source>
</evidence>
<accession>A0A1Y6FLK2</accession>
<evidence type="ECO:0000256" key="1">
    <source>
        <dbReference type="ARBA" id="ARBA00012528"/>
    </source>
</evidence>
<feature type="transmembrane region" description="Helical" evidence="3">
    <location>
        <begin position="12"/>
        <end position="34"/>
    </location>
</feature>
<dbReference type="EMBL" id="FXWK01000001">
    <property type="protein sequence ID" value="SMQ75735.1"/>
    <property type="molecule type" value="Genomic_DNA"/>
</dbReference>
<dbReference type="GO" id="GO:0052621">
    <property type="term" value="F:diguanylate cyclase activity"/>
    <property type="evidence" value="ECO:0007669"/>
    <property type="project" value="UniProtKB-EC"/>
</dbReference>
<feature type="transmembrane region" description="Helical" evidence="3">
    <location>
        <begin position="46"/>
        <end position="69"/>
    </location>
</feature>
<dbReference type="PANTHER" id="PTHR45138:SF9">
    <property type="entry name" value="DIGUANYLATE CYCLASE DGCM-RELATED"/>
    <property type="match status" value="1"/>
</dbReference>
<dbReference type="GO" id="GO:0005886">
    <property type="term" value="C:plasma membrane"/>
    <property type="evidence" value="ECO:0007669"/>
    <property type="project" value="TreeGrafter"/>
</dbReference>
<sequence length="297" mass="32285">MKRVTDAVRESLAIKVFLVCFAAVHIPLIALLLYLGLDRPSDPVPILIVALAATLAGCALSLVAIVRFVSPIDRLVKAVDRYQQEGVEPIVEVGGHDGVRRLAEKLLSLVRMQEQHMRTLRIQANSDALTGLGNRRWLYNAASVELNRAQRLDQGVWIIMFDLDHFKSVNDTYGHGAGDDVLMTVAEITLRQLRPYDLFARLGGEEFCIVASDKSPELGPILAERVRAAIENSSPVVAGKAARITASIGVHKGDPTSESFSDMVRQADVALYEAKAKGRNRVVVGSGPTTPRSLVGS</sequence>
<dbReference type="Proteomes" id="UP000194474">
    <property type="component" value="Unassembled WGS sequence"/>
</dbReference>
<dbReference type="RefSeq" id="WP_086470632.1">
    <property type="nucleotide sequence ID" value="NZ_FXWK01000001.1"/>
</dbReference>
<name>A0A1Y6FLK2_9HYPH</name>
<keyword evidence="3" id="KW-1133">Transmembrane helix</keyword>